<dbReference type="Proteomes" id="UP001169069">
    <property type="component" value="Unassembled WGS sequence"/>
</dbReference>
<comment type="function">
    <text evidence="1">Acts as a global negative controlling element, employing Fe(2+) as a cofactor to bind the operator of the repressed genes.</text>
</comment>
<evidence type="ECO:0000256" key="4">
    <source>
        <dbReference type="ARBA" id="ARBA00011738"/>
    </source>
</evidence>
<sequence>MISYPELLEKFKDLLKCNSLKFTKQRELILKFLYENEDHYTPEDIYMLLKQQHPDINIGIATVYRTLTLLEESKIVSSISFGIQGKKYELGLKKHHDHLICTKCGDIIEFYDETIEKRQEAIAEKFNFKMTGHTMKIEGICEDCQEEALEE</sequence>
<evidence type="ECO:0000256" key="12">
    <source>
        <dbReference type="ARBA" id="ARBA00023125"/>
    </source>
</evidence>
<proteinExistence type="inferred from homology"/>
<dbReference type="Gene3D" id="3.30.1490.190">
    <property type="match status" value="1"/>
</dbReference>
<evidence type="ECO:0000256" key="10">
    <source>
        <dbReference type="ARBA" id="ARBA00023004"/>
    </source>
</evidence>
<dbReference type="Pfam" id="PF01475">
    <property type="entry name" value="FUR"/>
    <property type="match status" value="1"/>
</dbReference>
<keyword evidence="10" id="KW-0408">Iron</keyword>
<evidence type="ECO:0000256" key="3">
    <source>
        <dbReference type="ARBA" id="ARBA00007957"/>
    </source>
</evidence>
<dbReference type="EMBL" id="JAQIBD010000005">
    <property type="protein sequence ID" value="MDM5272669.1"/>
    <property type="molecule type" value="Genomic_DNA"/>
</dbReference>
<evidence type="ECO:0000256" key="8">
    <source>
        <dbReference type="ARBA" id="ARBA00022723"/>
    </source>
</evidence>
<evidence type="ECO:0000256" key="1">
    <source>
        <dbReference type="ARBA" id="ARBA00002997"/>
    </source>
</evidence>
<evidence type="ECO:0000256" key="2">
    <source>
        <dbReference type="ARBA" id="ARBA00004496"/>
    </source>
</evidence>
<evidence type="ECO:0000256" key="11">
    <source>
        <dbReference type="ARBA" id="ARBA00023015"/>
    </source>
</evidence>
<evidence type="ECO:0000313" key="15">
    <source>
        <dbReference type="Proteomes" id="UP001169069"/>
    </source>
</evidence>
<dbReference type="CDD" id="cd07153">
    <property type="entry name" value="Fur_like"/>
    <property type="match status" value="1"/>
</dbReference>
<accession>A0ABT7R0P7</accession>
<dbReference type="RefSeq" id="WP_289414510.1">
    <property type="nucleotide sequence ID" value="NZ_JAQIBD010000005.1"/>
</dbReference>
<dbReference type="PANTHER" id="PTHR33202">
    <property type="entry name" value="ZINC UPTAKE REGULATION PROTEIN"/>
    <property type="match status" value="1"/>
</dbReference>
<gene>
    <name evidence="14" type="ORF">PGH07_10845</name>
</gene>
<dbReference type="InterPro" id="IPR002481">
    <property type="entry name" value="FUR"/>
</dbReference>
<keyword evidence="11" id="KW-0805">Transcription regulation</keyword>
<comment type="subcellular location">
    <subcellularLocation>
        <location evidence="2">Cytoplasm</location>
    </subcellularLocation>
</comment>
<keyword evidence="6" id="KW-0963">Cytoplasm</keyword>
<dbReference type="Gene3D" id="1.10.10.10">
    <property type="entry name" value="Winged helix-like DNA-binding domain superfamily/Winged helix DNA-binding domain"/>
    <property type="match status" value="1"/>
</dbReference>
<comment type="caution">
    <text evidence="14">The sequence shown here is derived from an EMBL/GenBank/DDBJ whole genome shotgun (WGS) entry which is preliminary data.</text>
</comment>
<evidence type="ECO:0000256" key="5">
    <source>
        <dbReference type="ARBA" id="ARBA00020910"/>
    </source>
</evidence>
<comment type="similarity">
    <text evidence="3">Belongs to the Fur family.</text>
</comment>
<evidence type="ECO:0000256" key="7">
    <source>
        <dbReference type="ARBA" id="ARBA00022491"/>
    </source>
</evidence>
<keyword evidence="7" id="KW-0678">Repressor</keyword>
<organism evidence="14 15">
    <name type="scientific">Sulfurovum zhangzhouensis</name>
    <dbReference type="NCBI Taxonomy" id="3019067"/>
    <lineage>
        <taxon>Bacteria</taxon>
        <taxon>Pseudomonadati</taxon>
        <taxon>Campylobacterota</taxon>
        <taxon>Epsilonproteobacteria</taxon>
        <taxon>Campylobacterales</taxon>
        <taxon>Sulfurovaceae</taxon>
        <taxon>Sulfurovum</taxon>
    </lineage>
</organism>
<dbReference type="InterPro" id="IPR043135">
    <property type="entry name" value="Fur_C"/>
</dbReference>
<evidence type="ECO:0000313" key="14">
    <source>
        <dbReference type="EMBL" id="MDM5272669.1"/>
    </source>
</evidence>
<evidence type="ECO:0000256" key="6">
    <source>
        <dbReference type="ARBA" id="ARBA00022490"/>
    </source>
</evidence>
<name>A0ABT7R0P7_9BACT</name>
<keyword evidence="15" id="KW-1185">Reference proteome</keyword>
<keyword evidence="12" id="KW-0238">DNA-binding</keyword>
<evidence type="ECO:0000256" key="13">
    <source>
        <dbReference type="ARBA" id="ARBA00023163"/>
    </source>
</evidence>
<evidence type="ECO:0000256" key="9">
    <source>
        <dbReference type="ARBA" id="ARBA00022833"/>
    </source>
</evidence>
<keyword evidence="8" id="KW-0479">Metal-binding</keyword>
<comment type="subunit">
    <text evidence="4">Homodimer.</text>
</comment>
<dbReference type="InterPro" id="IPR036390">
    <property type="entry name" value="WH_DNA-bd_sf"/>
</dbReference>
<dbReference type="PANTHER" id="PTHR33202:SF2">
    <property type="entry name" value="FERRIC UPTAKE REGULATION PROTEIN"/>
    <property type="match status" value="1"/>
</dbReference>
<keyword evidence="9" id="KW-0862">Zinc</keyword>
<dbReference type="SUPFAM" id="SSF46785">
    <property type="entry name" value="Winged helix' DNA-binding domain"/>
    <property type="match status" value="1"/>
</dbReference>
<keyword evidence="13" id="KW-0804">Transcription</keyword>
<dbReference type="InterPro" id="IPR036388">
    <property type="entry name" value="WH-like_DNA-bd_sf"/>
</dbReference>
<protein>
    <recommendedName>
        <fullName evidence="5">Ferric uptake regulation protein</fullName>
    </recommendedName>
</protein>
<reference evidence="14" key="1">
    <citation type="submission" date="2023-01" db="EMBL/GenBank/DDBJ databases">
        <title>Sulfurovum sp. zt1-1 genome assembly.</title>
        <authorList>
            <person name="Wang J."/>
        </authorList>
    </citation>
    <scope>NUCLEOTIDE SEQUENCE</scope>
    <source>
        <strain evidence="14">Zt1-1</strain>
    </source>
</reference>